<protein>
    <submittedName>
        <fullName evidence="1">Uncharacterized protein</fullName>
    </submittedName>
</protein>
<gene>
    <name evidence="1" type="ORF">ACFPQ6_14765</name>
</gene>
<organism evidence="1 2">
    <name type="scientific">Deinococcus petrolearius</name>
    <dbReference type="NCBI Taxonomy" id="1751295"/>
    <lineage>
        <taxon>Bacteria</taxon>
        <taxon>Thermotogati</taxon>
        <taxon>Deinococcota</taxon>
        <taxon>Deinococci</taxon>
        <taxon>Deinococcales</taxon>
        <taxon>Deinococcaceae</taxon>
        <taxon>Deinococcus</taxon>
    </lineage>
</organism>
<proteinExistence type="predicted"/>
<dbReference type="RefSeq" id="WP_380050820.1">
    <property type="nucleotide sequence ID" value="NZ_JBHSOH010000029.1"/>
</dbReference>
<dbReference type="Proteomes" id="UP001595979">
    <property type="component" value="Unassembled WGS sequence"/>
</dbReference>
<reference evidence="2" key="1">
    <citation type="journal article" date="2019" name="Int. J. Syst. Evol. Microbiol.">
        <title>The Global Catalogue of Microorganisms (GCM) 10K type strain sequencing project: providing services to taxonomists for standard genome sequencing and annotation.</title>
        <authorList>
            <consortium name="The Broad Institute Genomics Platform"/>
            <consortium name="The Broad Institute Genome Sequencing Center for Infectious Disease"/>
            <person name="Wu L."/>
            <person name="Ma J."/>
        </authorList>
    </citation>
    <scope>NUCLEOTIDE SEQUENCE [LARGE SCALE GENOMIC DNA]</scope>
    <source>
        <strain evidence="2">CGMCC 1.15053</strain>
    </source>
</reference>
<evidence type="ECO:0000313" key="1">
    <source>
        <dbReference type="EMBL" id="MFC5849566.1"/>
    </source>
</evidence>
<dbReference type="EMBL" id="JBHSOH010000029">
    <property type="protein sequence ID" value="MFC5849566.1"/>
    <property type="molecule type" value="Genomic_DNA"/>
</dbReference>
<comment type="caution">
    <text evidence="1">The sequence shown here is derived from an EMBL/GenBank/DDBJ whole genome shotgun (WGS) entry which is preliminary data.</text>
</comment>
<evidence type="ECO:0000313" key="2">
    <source>
        <dbReference type="Proteomes" id="UP001595979"/>
    </source>
</evidence>
<name>A0ABW1DP50_9DEIO</name>
<sequence>MRPADLTPVEIADLLTEAYSQDRRGHGSLKLDTRTALADYLGCDEDVRAEEAAEYWLDVEFIQPCPRDQAHA</sequence>
<keyword evidence="2" id="KW-1185">Reference proteome</keyword>
<accession>A0ABW1DP50</accession>